<dbReference type="RefSeq" id="WP_213754597.1">
    <property type="nucleotide sequence ID" value="NZ_JAHCQH010000015.1"/>
</dbReference>
<accession>A0ABS5R4Y8</accession>
<evidence type="ECO:0000256" key="1">
    <source>
        <dbReference type="SAM" id="Phobius"/>
    </source>
</evidence>
<dbReference type="Proteomes" id="UP001166585">
    <property type="component" value="Unassembled WGS sequence"/>
</dbReference>
<name>A0ABS5R4Y8_9HYPH</name>
<keyword evidence="3" id="KW-1185">Reference proteome</keyword>
<keyword evidence="1" id="KW-0472">Membrane</keyword>
<keyword evidence="1" id="KW-1133">Transmembrane helix</keyword>
<organism evidence="2 3">
    <name type="scientific">Ancylobacter radicis</name>
    <dbReference type="NCBI Taxonomy" id="2836179"/>
    <lineage>
        <taxon>Bacteria</taxon>
        <taxon>Pseudomonadati</taxon>
        <taxon>Pseudomonadota</taxon>
        <taxon>Alphaproteobacteria</taxon>
        <taxon>Hyphomicrobiales</taxon>
        <taxon>Xanthobacteraceae</taxon>
        <taxon>Ancylobacter</taxon>
    </lineage>
</organism>
<proteinExistence type="predicted"/>
<evidence type="ECO:0000313" key="3">
    <source>
        <dbReference type="Proteomes" id="UP001166585"/>
    </source>
</evidence>
<feature type="transmembrane region" description="Helical" evidence="1">
    <location>
        <begin position="44"/>
        <end position="63"/>
    </location>
</feature>
<dbReference type="EMBL" id="JAHCQH010000015">
    <property type="protein sequence ID" value="MBS9476740.1"/>
    <property type="molecule type" value="Genomic_DNA"/>
</dbReference>
<keyword evidence="1" id="KW-0812">Transmembrane</keyword>
<evidence type="ECO:0000313" key="2">
    <source>
        <dbReference type="EMBL" id="MBS9476740.1"/>
    </source>
</evidence>
<reference evidence="2" key="1">
    <citation type="submission" date="2021-05" db="EMBL/GenBank/DDBJ databases">
        <authorList>
            <person name="Sun Q."/>
            <person name="Inoue M."/>
        </authorList>
    </citation>
    <scope>NUCLEOTIDE SEQUENCE</scope>
    <source>
        <strain evidence="2">VKM B-3255</strain>
    </source>
</reference>
<gene>
    <name evidence="2" type="ORF">KIP89_06445</name>
</gene>
<comment type="caution">
    <text evidence="2">The sequence shown here is derived from an EMBL/GenBank/DDBJ whole genome shotgun (WGS) entry which is preliminary data.</text>
</comment>
<feature type="transmembrane region" description="Helical" evidence="1">
    <location>
        <begin position="12"/>
        <end position="32"/>
    </location>
</feature>
<sequence length="71" mass="7290">MASGERTSERSGHLGAARGGIAVVLFTGLAAVTRLPHETFLDGVIVTAIAALSLSGAFALWRLTRRQAVGG</sequence>
<protein>
    <submittedName>
        <fullName evidence="2">Uncharacterized protein</fullName>
    </submittedName>
</protein>